<dbReference type="GO" id="GO:0033765">
    <property type="term" value="F:steroid dehydrogenase activity, acting on the CH-CH group of donors"/>
    <property type="evidence" value="ECO:0007669"/>
    <property type="project" value="UniProtKB-ARBA"/>
</dbReference>
<dbReference type="GO" id="GO:0008202">
    <property type="term" value="P:steroid metabolic process"/>
    <property type="evidence" value="ECO:0007669"/>
    <property type="project" value="UniProtKB-ARBA"/>
</dbReference>
<feature type="region of interest" description="Disordered" evidence="5">
    <location>
        <begin position="1"/>
        <end position="20"/>
    </location>
</feature>
<dbReference type="InterPro" id="IPR050315">
    <property type="entry name" value="FAD-oxidoreductase_2"/>
</dbReference>
<dbReference type="SUPFAM" id="SSF56425">
    <property type="entry name" value="Succinate dehydrogenase/fumarate reductase flavoprotein, catalytic domain"/>
    <property type="match status" value="1"/>
</dbReference>
<dbReference type="SUPFAM" id="SSF51905">
    <property type="entry name" value="FAD/NAD(P)-binding domain"/>
    <property type="match status" value="1"/>
</dbReference>
<dbReference type="RefSeq" id="WP_064725092.1">
    <property type="nucleotide sequence ID" value="NZ_LJBJ02000004.1"/>
</dbReference>
<evidence type="ECO:0000256" key="2">
    <source>
        <dbReference type="ARBA" id="ARBA00022630"/>
    </source>
</evidence>
<evidence type="ECO:0000256" key="5">
    <source>
        <dbReference type="SAM" id="MobiDB-lite"/>
    </source>
</evidence>
<organism evidence="7 8">
    <name type="scientific">Rothia kristinae</name>
    <dbReference type="NCBI Taxonomy" id="37923"/>
    <lineage>
        <taxon>Bacteria</taxon>
        <taxon>Bacillati</taxon>
        <taxon>Actinomycetota</taxon>
        <taxon>Actinomycetes</taxon>
        <taxon>Micrococcales</taxon>
        <taxon>Micrococcaceae</taxon>
        <taxon>Rothia</taxon>
    </lineage>
</organism>
<evidence type="ECO:0000313" key="8">
    <source>
        <dbReference type="Proteomes" id="UP000053171"/>
    </source>
</evidence>
<comment type="caution">
    <text evidence="7">The sequence shown here is derived from an EMBL/GenBank/DDBJ whole genome shotgun (WGS) entry which is preliminary data.</text>
</comment>
<dbReference type="Pfam" id="PF00890">
    <property type="entry name" value="FAD_binding_2"/>
    <property type="match status" value="1"/>
</dbReference>
<keyword evidence="3" id="KW-0274">FAD</keyword>
<evidence type="ECO:0000256" key="3">
    <source>
        <dbReference type="ARBA" id="ARBA00022827"/>
    </source>
</evidence>
<dbReference type="InterPro" id="IPR027477">
    <property type="entry name" value="Succ_DH/fumarate_Rdtase_cat_sf"/>
</dbReference>
<gene>
    <name evidence="7" type="ORF">AN277_0203630</name>
</gene>
<dbReference type="PANTHER" id="PTHR43400:SF10">
    <property type="entry name" value="3-OXOSTEROID 1-DEHYDROGENASE"/>
    <property type="match status" value="1"/>
</dbReference>
<accession>A0A199NV21</accession>
<evidence type="ECO:0000259" key="6">
    <source>
        <dbReference type="Pfam" id="PF00890"/>
    </source>
</evidence>
<keyword evidence="4" id="KW-0560">Oxidoreductase</keyword>
<dbReference type="AlphaFoldDB" id="A0A199NV21"/>
<feature type="compositionally biased region" description="Polar residues" evidence="5">
    <location>
        <begin position="1"/>
        <end position="10"/>
    </location>
</feature>
<dbReference type="PRINTS" id="PR00411">
    <property type="entry name" value="PNDRDTASEI"/>
</dbReference>
<reference evidence="7" key="1">
    <citation type="submission" date="2016-06" db="EMBL/GenBank/DDBJ databases">
        <title>Identification of putative biosynthetic pathways for the production of bioactive secondary metabolites by the marine actinomycete Kocuria kristinae RUTW2-3.</title>
        <authorList>
            <person name="Waterworth S.C."/>
            <person name="Walmsley T.A."/>
            <person name="Matongo T."/>
            <person name="Davies-Coleman M.T."/>
            <person name="Dorrington R.A."/>
        </authorList>
    </citation>
    <scope>NUCLEOTIDE SEQUENCE [LARGE SCALE GENOMIC DNA]</scope>
    <source>
        <strain evidence="7">RUTW2-3</strain>
    </source>
</reference>
<dbReference type="PANTHER" id="PTHR43400">
    <property type="entry name" value="FUMARATE REDUCTASE"/>
    <property type="match status" value="1"/>
</dbReference>
<dbReference type="Gene3D" id="3.90.700.10">
    <property type="entry name" value="Succinate dehydrogenase/fumarate reductase flavoprotein, catalytic domain"/>
    <property type="match status" value="1"/>
</dbReference>
<sequence length="535" mass="55677">MTPAHSTPADQNPFPFRERAERHEADVVVLGGGGAGIAAALAAAEAGARVVVLEKGNKPGGAAMFGGTGYAAYGSSAQREAGETFSAEEAVQAILEHTEGRADEALVRAVVARSGETADWLSAHGLKATLAEAPHDPADPGEDSGLLARQRRARTYHRYASKFGGFKKLLKAIEEAGGLVIPEAAATEAVTDEQGRILGVRAERTEAGKPLSPERREQLRADGVPETTDVAAPAVVVATGGFVGNQELVGRAAPELETSRLRFTGERKSVGTGRSVVQALGGAGAEPAALDAPAFSVPGRYSSKALALLANLPLLWVDDDGRRFADEASTYRFGDRGRAGLERGGRFWMILDSATVQRLTDQGLELPPAEDHGAPLPPGTEGTPAQPQLVEALEEAVEQGAAVLGAAADDLAGAAGFHPERFAETLERYNAAVQAGRDEQFGTPAAILRHPVQEGPLYAVQVVSTVRGTLGGVRIDKSARVLDADGQPVPGLYAAGNEASGFWGGRYPQIDGLTLLFAFNSGRIAGESAAVDLPR</sequence>
<evidence type="ECO:0000256" key="4">
    <source>
        <dbReference type="ARBA" id="ARBA00023002"/>
    </source>
</evidence>
<dbReference type="InterPro" id="IPR003953">
    <property type="entry name" value="FAD-dep_OxRdtase_2_FAD-bd"/>
</dbReference>
<keyword evidence="2" id="KW-0285">Flavoprotein</keyword>
<proteinExistence type="predicted"/>
<dbReference type="InterPro" id="IPR036188">
    <property type="entry name" value="FAD/NAD-bd_sf"/>
</dbReference>
<dbReference type="EMBL" id="LJBJ02000004">
    <property type="protein sequence ID" value="OAX52448.1"/>
    <property type="molecule type" value="Genomic_DNA"/>
</dbReference>
<feature type="domain" description="FAD-dependent oxidoreductase 2 FAD-binding" evidence="6">
    <location>
        <begin position="26"/>
        <end position="504"/>
    </location>
</feature>
<dbReference type="Proteomes" id="UP000053171">
    <property type="component" value="Unassembled WGS sequence"/>
</dbReference>
<evidence type="ECO:0000256" key="1">
    <source>
        <dbReference type="ARBA" id="ARBA00001974"/>
    </source>
</evidence>
<keyword evidence="8" id="KW-1185">Reference proteome</keyword>
<name>A0A199NV21_9MICC</name>
<evidence type="ECO:0000313" key="7">
    <source>
        <dbReference type="EMBL" id="OAX52448.1"/>
    </source>
</evidence>
<comment type="cofactor">
    <cofactor evidence="1">
        <name>FAD</name>
        <dbReference type="ChEBI" id="CHEBI:57692"/>
    </cofactor>
</comment>
<protein>
    <recommendedName>
        <fullName evidence="6">FAD-dependent oxidoreductase 2 FAD-binding domain-containing protein</fullName>
    </recommendedName>
</protein>
<feature type="region of interest" description="Disordered" evidence="5">
    <location>
        <begin position="365"/>
        <end position="385"/>
    </location>
</feature>
<dbReference type="Gene3D" id="3.50.50.60">
    <property type="entry name" value="FAD/NAD(P)-binding domain"/>
    <property type="match status" value="1"/>
</dbReference>